<dbReference type="SUPFAM" id="SSF46785">
    <property type="entry name" value="Winged helix' DNA-binding domain"/>
    <property type="match status" value="1"/>
</dbReference>
<dbReference type="InterPro" id="IPR000944">
    <property type="entry name" value="Tscrpt_reg_Rrf2"/>
</dbReference>
<accession>A0ABZ2C2D8</accession>
<organism evidence="2 3">
    <name type="scientific">Candidatus Bealeia paramacronuclearis</name>
    <dbReference type="NCBI Taxonomy" id="1921001"/>
    <lineage>
        <taxon>Bacteria</taxon>
        <taxon>Pseudomonadati</taxon>
        <taxon>Pseudomonadota</taxon>
        <taxon>Alphaproteobacteria</taxon>
        <taxon>Holosporales</taxon>
        <taxon>Holosporaceae</taxon>
        <taxon>Candidatus Bealeia</taxon>
    </lineage>
</organism>
<keyword evidence="3" id="KW-1185">Reference proteome</keyword>
<evidence type="ECO:0000256" key="1">
    <source>
        <dbReference type="ARBA" id="ARBA00023125"/>
    </source>
</evidence>
<keyword evidence="1" id="KW-0238">DNA-binding</keyword>
<sequence length="158" mass="17710">MKIGTKERYAVMALIDLAHHARDEKPVSISDVASRQSISIPYLEQVFVKLRRKGFVKSQRGQAGGYYLSRPPAEIRISDILEAMDASLQATRCSFGSGEGCLHDKGRCMTHDLWEGLSETMHNYLKNITLLDVVEGQLPHQKSCAKKSCDQRTVAWMA</sequence>
<dbReference type="PROSITE" id="PS51197">
    <property type="entry name" value="HTH_RRF2_2"/>
    <property type="match status" value="1"/>
</dbReference>
<dbReference type="RefSeq" id="WP_331255389.1">
    <property type="nucleotide sequence ID" value="NZ_CP133270.1"/>
</dbReference>
<dbReference type="PANTHER" id="PTHR33221:SF5">
    <property type="entry name" value="HTH-TYPE TRANSCRIPTIONAL REGULATOR ISCR"/>
    <property type="match status" value="1"/>
</dbReference>
<dbReference type="InterPro" id="IPR036390">
    <property type="entry name" value="WH_DNA-bd_sf"/>
</dbReference>
<protein>
    <submittedName>
        <fullName evidence="2">Rrf2 family transcriptional regulator</fullName>
    </submittedName>
</protein>
<dbReference type="Gene3D" id="1.10.10.10">
    <property type="entry name" value="Winged helix-like DNA-binding domain superfamily/Winged helix DNA-binding domain"/>
    <property type="match status" value="1"/>
</dbReference>
<proteinExistence type="predicted"/>
<evidence type="ECO:0000313" key="3">
    <source>
        <dbReference type="Proteomes" id="UP001330434"/>
    </source>
</evidence>
<dbReference type="NCBIfam" id="TIGR00738">
    <property type="entry name" value="rrf2_super"/>
    <property type="match status" value="1"/>
</dbReference>
<reference evidence="2 3" key="1">
    <citation type="journal article" date="2024" name="Environ. Microbiol.">
        <title>Novel evolutionary insights on the interactions of the Holosporales (Alphaproteobacteria) with eukaryotic hosts from comparative genomics.</title>
        <authorList>
            <person name="Giovannini M."/>
            <person name="Petroni G."/>
            <person name="Castelli M."/>
        </authorList>
    </citation>
    <scope>NUCLEOTIDE SEQUENCE [LARGE SCALE GENOMIC DNA]</scope>
    <source>
        <strain evidence="2 3">US_Bl 15I1</strain>
    </source>
</reference>
<dbReference type="Pfam" id="PF02082">
    <property type="entry name" value="Rrf2"/>
    <property type="match status" value="1"/>
</dbReference>
<dbReference type="EMBL" id="CP133270">
    <property type="protein sequence ID" value="WVX66533.1"/>
    <property type="molecule type" value="Genomic_DNA"/>
</dbReference>
<dbReference type="Proteomes" id="UP001330434">
    <property type="component" value="Chromosome"/>
</dbReference>
<evidence type="ECO:0000313" key="2">
    <source>
        <dbReference type="EMBL" id="WVX66533.1"/>
    </source>
</evidence>
<dbReference type="InterPro" id="IPR036388">
    <property type="entry name" value="WH-like_DNA-bd_sf"/>
</dbReference>
<name>A0ABZ2C2D8_9PROT</name>
<gene>
    <name evidence="2" type="ORF">Bealeia1_00712</name>
</gene>
<dbReference type="PANTHER" id="PTHR33221">
    <property type="entry name" value="WINGED HELIX-TURN-HELIX TRANSCRIPTIONAL REGULATOR, RRF2 FAMILY"/>
    <property type="match status" value="1"/>
</dbReference>